<proteinExistence type="predicted"/>
<comment type="caution">
    <text evidence="1">The sequence shown here is derived from an EMBL/GenBank/DDBJ whole genome shotgun (WGS) entry which is preliminary data.</text>
</comment>
<keyword evidence="1" id="KW-0413">Isomerase</keyword>
<dbReference type="PANTHER" id="PTHR11122">
    <property type="entry name" value="APOSPORY-ASSOCIATED PROTEIN C-RELATED"/>
    <property type="match status" value="1"/>
</dbReference>
<accession>A0A0W1KKE2</accession>
<dbReference type="GO" id="GO:0047938">
    <property type="term" value="F:glucose-6-phosphate 1-epimerase activity"/>
    <property type="evidence" value="ECO:0007669"/>
    <property type="project" value="UniProtKB-EC"/>
</dbReference>
<dbReference type="AlphaFoldDB" id="A0A0W1KKE2"/>
<evidence type="ECO:0000313" key="2">
    <source>
        <dbReference type="Proteomes" id="UP000054404"/>
    </source>
</evidence>
<dbReference type="GO" id="GO:0005975">
    <property type="term" value="P:carbohydrate metabolic process"/>
    <property type="evidence" value="ECO:0007669"/>
    <property type="project" value="InterPro"/>
</dbReference>
<dbReference type="Proteomes" id="UP000054404">
    <property type="component" value="Unassembled WGS sequence"/>
</dbReference>
<keyword evidence="2" id="KW-1185">Reference proteome</keyword>
<dbReference type="InterPro" id="IPR011013">
    <property type="entry name" value="Gal_mutarotase_sf_dom"/>
</dbReference>
<protein>
    <submittedName>
        <fullName evidence="1">Putative glucose-6-phosphate 1-epimerase</fullName>
        <ecNumber evidence="1">5.1.3.15</ecNumber>
    </submittedName>
</protein>
<dbReference type="RefSeq" id="WP_160326860.1">
    <property type="nucleotide sequence ID" value="NZ_LNIZ01000002.1"/>
</dbReference>
<dbReference type="InterPro" id="IPR008183">
    <property type="entry name" value="Aldose_1/G6P_1-epimerase"/>
</dbReference>
<dbReference type="OrthoDB" id="9790727at2"/>
<dbReference type="EC" id="5.1.3.15" evidence="1"/>
<dbReference type="EMBL" id="LNIZ01000002">
    <property type="protein sequence ID" value="KTF04469.1"/>
    <property type="molecule type" value="Genomic_DNA"/>
</dbReference>
<dbReference type="PATRIC" id="fig|59561.3.peg.444"/>
<dbReference type="Pfam" id="PF01263">
    <property type="entry name" value="Aldose_epim"/>
    <property type="match status" value="1"/>
</dbReference>
<reference evidence="1 2" key="1">
    <citation type="submission" date="2015-11" db="EMBL/GenBank/DDBJ databases">
        <title>Draft Genome Sequence of the Type Strain Trueperella bernardiae LCDC 89-0504T, Isolated from Blood Culture.</title>
        <authorList>
            <person name="Bernier A.-M."/>
            <person name="Bernard K."/>
        </authorList>
    </citation>
    <scope>NUCLEOTIDE SEQUENCE [LARGE SCALE GENOMIC DNA]</scope>
    <source>
        <strain evidence="1 2">LCDC 89-0504</strain>
    </source>
</reference>
<dbReference type="Gene3D" id="2.70.98.10">
    <property type="match status" value="1"/>
</dbReference>
<dbReference type="SUPFAM" id="SSF74650">
    <property type="entry name" value="Galactose mutarotase-like"/>
    <property type="match status" value="1"/>
</dbReference>
<dbReference type="STRING" id="59561.AQZ59_00450"/>
<dbReference type="PANTHER" id="PTHR11122:SF13">
    <property type="entry name" value="GLUCOSE-6-PHOSPHATE 1-EPIMERASE"/>
    <property type="match status" value="1"/>
</dbReference>
<evidence type="ECO:0000313" key="1">
    <source>
        <dbReference type="EMBL" id="KTF04469.1"/>
    </source>
</evidence>
<dbReference type="InterPro" id="IPR014718">
    <property type="entry name" value="GH-type_carb-bd"/>
</dbReference>
<gene>
    <name evidence="1" type="primary">yeaD</name>
    <name evidence="1" type="ORF">AQZ59_00450</name>
</gene>
<dbReference type="GO" id="GO:0030246">
    <property type="term" value="F:carbohydrate binding"/>
    <property type="evidence" value="ECO:0007669"/>
    <property type="project" value="InterPro"/>
</dbReference>
<sequence>MDPWFGAGRTGQAQPKHGAARITPWDFDGSTMQGDSVTAVCSLPAQTFPGRAFGLALRYEVTFGPELELKLTVINQGDETTSFEEALHTYLAVDDIRGVRVEGLDGASYVDHAGAKTEKTQMGEVVFTGQAARVYARGATVILHGAAGGRALKIAFEGATNTVCGIRGSMARLRSWGSLMLPAWRGVD</sequence>
<organism evidence="1 2">
    <name type="scientific">Trueperella bernardiae</name>
    <dbReference type="NCBI Taxonomy" id="59561"/>
    <lineage>
        <taxon>Bacteria</taxon>
        <taxon>Bacillati</taxon>
        <taxon>Actinomycetota</taxon>
        <taxon>Actinomycetes</taxon>
        <taxon>Actinomycetales</taxon>
        <taxon>Actinomycetaceae</taxon>
        <taxon>Trueperella</taxon>
    </lineage>
</organism>
<name>A0A0W1KKE2_9ACTO</name>